<dbReference type="GO" id="GO:0004386">
    <property type="term" value="F:helicase activity"/>
    <property type="evidence" value="ECO:0007669"/>
    <property type="project" value="UniProtKB-KW"/>
</dbReference>
<dbReference type="GO" id="GO:0005634">
    <property type="term" value="C:nucleus"/>
    <property type="evidence" value="ECO:0007669"/>
    <property type="project" value="TreeGrafter"/>
</dbReference>
<dbReference type="InterPro" id="IPR050628">
    <property type="entry name" value="SNF2_RAD54_helicase_TF"/>
</dbReference>
<dbReference type="PROSITE" id="PS51192">
    <property type="entry name" value="HELICASE_ATP_BIND_1"/>
    <property type="match status" value="1"/>
</dbReference>
<dbReference type="SMART" id="SM00490">
    <property type="entry name" value="HELICc"/>
    <property type="match status" value="1"/>
</dbReference>
<dbReference type="Gene3D" id="3.40.50.300">
    <property type="entry name" value="P-loop containing nucleotide triphosphate hydrolases"/>
    <property type="match status" value="1"/>
</dbReference>
<feature type="domain" description="Helicase ATP-binding" evidence="6">
    <location>
        <begin position="47"/>
        <end position="207"/>
    </location>
</feature>
<dbReference type="SUPFAM" id="SSF52540">
    <property type="entry name" value="P-loop containing nucleoside triphosphate hydrolases"/>
    <property type="match status" value="2"/>
</dbReference>
<feature type="domain" description="Helicase C-terminal" evidence="7">
    <location>
        <begin position="338"/>
        <end position="485"/>
    </location>
</feature>
<accession>A0A6C0LUG8</accession>
<keyword evidence="4" id="KW-0067">ATP-binding</keyword>
<feature type="compositionally biased region" description="Polar residues" evidence="5">
    <location>
        <begin position="10"/>
        <end position="19"/>
    </location>
</feature>
<feature type="region of interest" description="Disordered" evidence="5">
    <location>
        <begin position="1"/>
        <end position="20"/>
    </location>
</feature>
<proteinExistence type="predicted"/>
<evidence type="ECO:0000256" key="1">
    <source>
        <dbReference type="ARBA" id="ARBA00022741"/>
    </source>
</evidence>
<sequence>MLTIRRKARPTTTPANTSPLDKFDAFLQKAHLSSPVHQREGLVWCAEKEQANKSGGIIADEMGMGKTILMLGLMVSNFKRHTLIVVPKSLLVQWTREIQDKLHHTPYVLYGSGKTKSLTAEVLASKPIVLTTFGTCNTIGMRSESVLHKFKFDRVIVDEAHHLRNDKTKSHIAVDTLQKDVLWLLTGTPVQNKLQDLFSLLKLLKIPCDSYKKMDDLARIIKTNMLMRKKAASSIVLPTLNKHVCGIKWKSHEEQDCSKVFHQGYGTTSSGRNIQDAYNGITKHRLVAILHAQMLCIGPQLLKRKMDKYCDENECDYSEGNDEFFSSTTKLDAVCDKIVSNHVVNCMNKKLVFCHFRKEMEIIQENIETKGTMSVAQYHGGLSSKQRGMMIESSPDVLILQIKSGCEGLNLQQYNEVYFVSPTWNPSLESQALARCYRMGQQKETHVYRFYMEDFEEEEQEEASEESNHVASMDSRIEMRQQEKIEMANQIDAMCVV</sequence>
<dbReference type="Pfam" id="PF00271">
    <property type="entry name" value="Helicase_C"/>
    <property type="match status" value="1"/>
</dbReference>
<dbReference type="PANTHER" id="PTHR45626">
    <property type="entry name" value="TRANSCRIPTION TERMINATION FACTOR 2-RELATED"/>
    <property type="match status" value="1"/>
</dbReference>
<dbReference type="CDD" id="cd18793">
    <property type="entry name" value="SF2_C_SNF"/>
    <property type="match status" value="1"/>
</dbReference>
<dbReference type="CDD" id="cd18008">
    <property type="entry name" value="DEXDc_SHPRH-like"/>
    <property type="match status" value="1"/>
</dbReference>
<dbReference type="AlphaFoldDB" id="A0A6C0LUG8"/>
<dbReference type="InterPro" id="IPR027417">
    <property type="entry name" value="P-loop_NTPase"/>
</dbReference>
<evidence type="ECO:0000256" key="4">
    <source>
        <dbReference type="ARBA" id="ARBA00022840"/>
    </source>
</evidence>
<keyword evidence="2" id="KW-0378">Hydrolase</keyword>
<name>A0A6C0LUG8_9ZZZZ</name>
<dbReference type="InterPro" id="IPR014001">
    <property type="entry name" value="Helicase_ATP-bd"/>
</dbReference>
<evidence type="ECO:0000259" key="7">
    <source>
        <dbReference type="PROSITE" id="PS51194"/>
    </source>
</evidence>
<organism evidence="8">
    <name type="scientific">viral metagenome</name>
    <dbReference type="NCBI Taxonomy" id="1070528"/>
    <lineage>
        <taxon>unclassified sequences</taxon>
        <taxon>metagenomes</taxon>
        <taxon>organismal metagenomes</taxon>
    </lineage>
</organism>
<dbReference type="GO" id="GO:0016787">
    <property type="term" value="F:hydrolase activity"/>
    <property type="evidence" value="ECO:0007669"/>
    <property type="project" value="UniProtKB-KW"/>
</dbReference>
<dbReference type="SMART" id="SM00487">
    <property type="entry name" value="DEXDc"/>
    <property type="match status" value="1"/>
</dbReference>
<dbReference type="InterPro" id="IPR038718">
    <property type="entry name" value="SNF2-like_sf"/>
</dbReference>
<keyword evidence="1" id="KW-0547">Nucleotide-binding</keyword>
<dbReference type="Gene3D" id="3.40.50.10810">
    <property type="entry name" value="Tandem AAA-ATPase domain"/>
    <property type="match status" value="1"/>
</dbReference>
<dbReference type="GO" id="GO:0008094">
    <property type="term" value="F:ATP-dependent activity, acting on DNA"/>
    <property type="evidence" value="ECO:0007669"/>
    <property type="project" value="TreeGrafter"/>
</dbReference>
<protein>
    <recommendedName>
        <fullName evidence="9">Helicase ATP-binding domain-containing protein</fullName>
    </recommendedName>
</protein>
<dbReference type="GO" id="GO:0006281">
    <property type="term" value="P:DNA repair"/>
    <property type="evidence" value="ECO:0007669"/>
    <property type="project" value="TreeGrafter"/>
</dbReference>
<dbReference type="GO" id="GO:0005524">
    <property type="term" value="F:ATP binding"/>
    <property type="evidence" value="ECO:0007669"/>
    <property type="project" value="UniProtKB-KW"/>
</dbReference>
<dbReference type="EMBL" id="MN740570">
    <property type="protein sequence ID" value="QHU34419.1"/>
    <property type="molecule type" value="Genomic_DNA"/>
</dbReference>
<reference evidence="8" key="1">
    <citation type="journal article" date="2020" name="Nature">
        <title>Giant virus diversity and host interactions through global metagenomics.</title>
        <authorList>
            <person name="Schulz F."/>
            <person name="Roux S."/>
            <person name="Paez-Espino D."/>
            <person name="Jungbluth S."/>
            <person name="Walsh D.A."/>
            <person name="Denef V.J."/>
            <person name="McMahon K.D."/>
            <person name="Konstantinidis K.T."/>
            <person name="Eloe-Fadrosh E.A."/>
            <person name="Kyrpides N.C."/>
            <person name="Woyke T."/>
        </authorList>
    </citation>
    <scope>NUCLEOTIDE SEQUENCE</scope>
    <source>
        <strain evidence="8">GVMAG-S-1016713-123</strain>
    </source>
</reference>
<dbReference type="InterPro" id="IPR001650">
    <property type="entry name" value="Helicase_C-like"/>
</dbReference>
<evidence type="ECO:0000259" key="6">
    <source>
        <dbReference type="PROSITE" id="PS51192"/>
    </source>
</evidence>
<dbReference type="InterPro" id="IPR049730">
    <property type="entry name" value="SNF2/RAD54-like_C"/>
</dbReference>
<evidence type="ECO:0008006" key="9">
    <source>
        <dbReference type="Google" id="ProtNLM"/>
    </source>
</evidence>
<dbReference type="PROSITE" id="PS51194">
    <property type="entry name" value="HELICASE_CTER"/>
    <property type="match status" value="1"/>
</dbReference>
<dbReference type="Pfam" id="PF00176">
    <property type="entry name" value="SNF2-rel_dom"/>
    <property type="match status" value="1"/>
</dbReference>
<evidence type="ECO:0000313" key="8">
    <source>
        <dbReference type="EMBL" id="QHU34419.1"/>
    </source>
</evidence>
<evidence type="ECO:0000256" key="3">
    <source>
        <dbReference type="ARBA" id="ARBA00022806"/>
    </source>
</evidence>
<evidence type="ECO:0000256" key="2">
    <source>
        <dbReference type="ARBA" id="ARBA00022801"/>
    </source>
</evidence>
<evidence type="ECO:0000256" key="5">
    <source>
        <dbReference type="SAM" id="MobiDB-lite"/>
    </source>
</evidence>
<dbReference type="InterPro" id="IPR000330">
    <property type="entry name" value="SNF2_N"/>
</dbReference>
<dbReference type="PANTHER" id="PTHR45626:SF17">
    <property type="entry name" value="HELICASE-LIKE TRANSCRIPTION FACTOR"/>
    <property type="match status" value="1"/>
</dbReference>
<keyword evidence="3" id="KW-0347">Helicase</keyword>